<keyword evidence="1" id="KW-0472">Membrane</keyword>
<evidence type="ECO:0000256" key="1">
    <source>
        <dbReference type="SAM" id="Phobius"/>
    </source>
</evidence>
<feature type="domain" description="DUF2231" evidence="2">
    <location>
        <begin position="50"/>
        <end position="173"/>
    </location>
</feature>
<evidence type="ECO:0000259" key="2">
    <source>
        <dbReference type="Pfam" id="PF09990"/>
    </source>
</evidence>
<evidence type="ECO:0000313" key="4">
    <source>
        <dbReference type="Proteomes" id="UP000237846"/>
    </source>
</evidence>
<feature type="transmembrane region" description="Helical" evidence="1">
    <location>
        <begin position="113"/>
        <end position="134"/>
    </location>
</feature>
<dbReference type="AlphaFoldDB" id="A0A2T0Q7M0"/>
<comment type="caution">
    <text evidence="3">The sequence shown here is derived from an EMBL/GenBank/DDBJ whole genome shotgun (WGS) entry which is preliminary data.</text>
</comment>
<sequence length="176" mass="17936">MALIRRLLGAVEEQDRVDGPARAVQGAVQEARRGPAGVRVAEVLRGSWLGHPAHPLLVQLPIGAWLSAAVLDMVPGGQDAARRLVGVGLLAAPAAAAAGLAETSDLDVRQRRVAAVHALANGTAVLCYLGSYACRRAGRARAGRGLALLGLTAVAAGGALGGHLAYSQGAGVHRWK</sequence>
<name>A0A2T0Q7M0_9ACTN</name>
<reference evidence="3 4" key="1">
    <citation type="submission" date="2018-03" db="EMBL/GenBank/DDBJ databases">
        <title>Genomic Encyclopedia of Archaeal and Bacterial Type Strains, Phase II (KMG-II): from individual species to whole genera.</title>
        <authorList>
            <person name="Goeker M."/>
        </authorList>
    </citation>
    <scope>NUCLEOTIDE SEQUENCE [LARGE SCALE GENOMIC DNA]</scope>
    <source>
        <strain evidence="3 4">DSM 45601</strain>
    </source>
</reference>
<evidence type="ECO:0000313" key="3">
    <source>
        <dbReference type="EMBL" id="PRX99830.1"/>
    </source>
</evidence>
<dbReference type="Pfam" id="PF09990">
    <property type="entry name" value="DUF2231"/>
    <property type="match status" value="1"/>
</dbReference>
<accession>A0A2T0Q7M0</accession>
<keyword evidence="1" id="KW-1133">Transmembrane helix</keyword>
<feature type="transmembrane region" description="Helical" evidence="1">
    <location>
        <begin position="146"/>
        <end position="166"/>
    </location>
</feature>
<proteinExistence type="predicted"/>
<gene>
    <name evidence="3" type="ORF">CLV72_103437</name>
</gene>
<dbReference type="Proteomes" id="UP000237846">
    <property type="component" value="Unassembled WGS sequence"/>
</dbReference>
<dbReference type="InterPro" id="IPR019251">
    <property type="entry name" value="DUF2231_TM"/>
</dbReference>
<organism evidence="3 4">
    <name type="scientific">Allonocardiopsis opalescens</name>
    <dbReference type="NCBI Taxonomy" id="1144618"/>
    <lineage>
        <taxon>Bacteria</taxon>
        <taxon>Bacillati</taxon>
        <taxon>Actinomycetota</taxon>
        <taxon>Actinomycetes</taxon>
        <taxon>Streptosporangiales</taxon>
        <taxon>Allonocardiopsis</taxon>
    </lineage>
</organism>
<keyword evidence="4" id="KW-1185">Reference proteome</keyword>
<dbReference type="OrthoDB" id="9795104at2"/>
<dbReference type="RefSeq" id="WP_106244792.1">
    <property type="nucleotide sequence ID" value="NZ_PVZC01000003.1"/>
</dbReference>
<keyword evidence="1" id="KW-0812">Transmembrane</keyword>
<dbReference type="EMBL" id="PVZC01000003">
    <property type="protein sequence ID" value="PRX99830.1"/>
    <property type="molecule type" value="Genomic_DNA"/>
</dbReference>
<feature type="transmembrane region" description="Helical" evidence="1">
    <location>
        <begin position="83"/>
        <end position="101"/>
    </location>
</feature>
<protein>
    <submittedName>
        <fullName evidence="3">Putative membrane protein</fullName>
    </submittedName>
</protein>